<dbReference type="GO" id="GO:0009254">
    <property type="term" value="P:peptidoglycan turnover"/>
    <property type="evidence" value="ECO:0007669"/>
    <property type="project" value="TreeGrafter"/>
</dbReference>
<dbReference type="AlphaFoldDB" id="A0A5A7N7U1"/>
<dbReference type="PANTHER" id="PTHR30417">
    <property type="entry name" value="N-ACETYLMURAMOYL-L-ALANINE AMIDASE AMID"/>
    <property type="match status" value="1"/>
</dbReference>
<gene>
    <name evidence="8" type="ORF">JCM17846_15060</name>
</gene>
<evidence type="ECO:0000256" key="5">
    <source>
        <dbReference type="ARBA" id="ARBA00023316"/>
    </source>
</evidence>
<dbReference type="InterPro" id="IPR002477">
    <property type="entry name" value="Peptidoglycan-bd-like"/>
</dbReference>
<comment type="catalytic activity">
    <reaction evidence="1">
        <text>Hydrolyzes the link between N-acetylmuramoyl residues and L-amino acid residues in certain cell-wall glycopeptides.</text>
        <dbReference type="EC" id="3.5.1.28"/>
    </reaction>
</comment>
<dbReference type="GO" id="GO:0009253">
    <property type="term" value="P:peptidoglycan catabolic process"/>
    <property type="evidence" value="ECO:0007669"/>
    <property type="project" value="InterPro"/>
</dbReference>
<comment type="caution">
    <text evidence="8">The sequence shown here is derived from an EMBL/GenBank/DDBJ whole genome shotgun (WGS) entry which is preliminary data.</text>
</comment>
<dbReference type="InterPro" id="IPR036366">
    <property type="entry name" value="PGBDSf"/>
</dbReference>
<dbReference type="SUPFAM" id="SSF55846">
    <property type="entry name" value="N-acetylmuramoyl-L-alanine amidase-like"/>
    <property type="match status" value="1"/>
</dbReference>
<feature type="domain" description="Peptidoglycan binding-like" evidence="6">
    <location>
        <begin position="113"/>
        <end position="157"/>
    </location>
</feature>
<evidence type="ECO:0000313" key="9">
    <source>
        <dbReference type="Proteomes" id="UP000324996"/>
    </source>
</evidence>
<reference evidence="8 9" key="1">
    <citation type="submission" date="2019-09" db="EMBL/GenBank/DDBJ databases">
        <title>NBRP : Genome information of microbial organism related human and environment.</title>
        <authorList>
            <person name="Hattori M."/>
            <person name="Oshima K."/>
            <person name="Inaba H."/>
            <person name="Suda W."/>
            <person name="Sakamoto M."/>
            <person name="Iino T."/>
            <person name="Kitahara M."/>
            <person name="Oshida Y."/>
            <person name="Iida T."/>
            <person name="Kudo T."/>
            <person name="Itoh T."/>
            <person name="Ohkuma M."/>
        </authorList>
    </citation>
    <scope>NUCLEOTIDE SEQUENCE [LARGE SCALE GENOMIC DNA]</scope>
    <source>
        <strain evidence="8 9">Q-1</strain>
    </source>
</reference>
<evidence type="ECO:0000256" key="3">
    <source>
        <dbReference type="ARBA" id="ARBA00011901"/>
    </source>
</evidence>
<dbReference type="InterPro" id="IPR002502">
    <property type="entry name" value="Amidase_domain"/>
</dbReference>
<dbReference type="GO" id="GO:0008745">
    <property type="term" value="F:N-acetylmuramoyl-L-alanine amidase activity"/>
    <property type="evidence" value="ECO:0007669"/>
    <property type="project" value="UniProtKB-EC"/>
</dbReference>
<dbReference type="InterPro" id="IPR036505">
    <property type="entry name" value="Amidase/PGRP_sf"/>
</dbReference>
<dbReference type="Pfam" id="PF01510">
    <property type="entry name" value="Amidase_2"/>
    <property type="match status" value="1"/>
</dbReference>
<dbReference type="SUPFAM" id="SSF47090">
    <property type="entry name" value="PGBD-like"/>
    <property type="match status" value="1"/>
</dbReference>
<dbReference type="EMBL" id="BKCN01000006">
    <property type="protein sequence ID" value="GER03824.1"/>
    <property type="molecule type" value="Genomic_DNA"/>
</dbReference>
<feature type="domain" description="N-acetylmuramoyl-L-alanine amidase" evidence="7">
    <location>
        <begin position="2"/>
        <end position="84"/>
    </location>
</feature>
<dbReference type="Proteomes" id="UP000324996">
    <property type="component" value="Unassembled WGS sequence"/>
</dbReference>
<evidence type="ECO:0000313" key="8">
    <source>
        <dbReference type="EMBL" id="GER03824.1"/>
    </source>
</evidence>
<dbReference type="GO" id="GO:0071555">
    <property type="term" value="P:cell wall organization"/>
    <property type="evidence" value="ECO:0007669"/>
    <property type="project" value="UniProtKB-KW"/>
</dbReference>
<dbReference type="EC" id="3.5.1.28" evidence="3"/>
<name>A0A5A7N7U1_9PROT</name>
<dbReference type="InterPro" id="IPR051206">
    <property type="entry name" value="NAMLAA_amidase_2"/>
</dbReference>
<organism evidence="8 9">
    <name type="scientific">Iodidimonas nitroreducens</name>
    <dbReference type="NCBI Taxonomy" id="1236968"/>
    <lineage>
        <taxon>Bacteria</taxon>
        <taxon>Pseudomonadati</taxon>
        <taxon>Pseudomonadota</taxon>
        <taxon>Alphaproteobacteria</taxon>
        <taxon>Iodidimonadales</taxon>
        <taxon>Iodidimonadaceae</taxon>
        <taxon>Iodidimonas</taxon>
    </lineage>
</organism>
<sequence>MAEDHRAWHAGKSCWEGISDVNSRSIGIELVNPGHGFGYRPFPTPQIDRLIALLHDIRQRHPIADWHLLGHSDVAPARKIDPGERFPWALLARHGLGLFPEIKALGSACNISVTDLQYDLMAFGYDLDPNGLYDHKTMQIVRAAQRHFTPDHITGVAQRRWSHF</sequence>
<dbReference type="GO" id="GO:0019867">
    <property type="term" value="C:outer membrane"/>
    <property type="evidence" value="ECO:0007669"/>
    <property type="project" value="TreeGrafter"/>
</dbReference>
<evidence type="ECO:0000259" key="7">
    <source>
        <dbReference type="Pfam" id="PF01510"/>
    </source>
</evidence>
<evidence type="ECO:0000256" key="2">
    <source>
        <dbReference type="ARBA" id="ARBA00007553"/>
    </source>
</evidence>
<dbReference type="Gene3D" id="1.10.101.10">
    <property type="entry name" value="PGBD-like superfamily/PGBD"/>
    <property type="match status" value="1"/>
</dbReference>
<evidence type="ECO:0000256" key="4">
    <source>
        <dbReference type="ARBA" id="ARBA00022801"/>
    </source>
</evidence>
<dbReference type="Gene3D" id="3.40.80.10">
    <property type="entry name" value="Peptidoglycan recognition protein-like"/>
    <property type="match status" value="1"/>
</dbReference>
<keyword evidence="4" id="KW-0378">Hydrolase</keyword>
<dbReference type="CDD" id="cd06583">
    <property type="entry name" value="PGRP"/>
    <property type="match status" value="1"/>
</dbReference>
<dbReference type="InterPro" id="IPR036365">
    <property type="entry name" value="PGBD-like_sf"/>
</dbReference>
<dbReference type="Pfam" id="PF01471">
    <property type="entry name" value="PG_binding_1"/>
    <property type="match status" value="1"/>
</dbReference>
<evidence type="ECO:0000259" key="6">
    <source>
        <dbReference type="Pfam" id="PF01471"/>
    </source>
</evidence>
<comment type="similarity">
    <text evidence="2">Belongs to the N-acetylmuramoyl-L-alanine amidase 2 family.</text>
</comment>
<accession>A0A5A7N7U1</accession>
<keyword evidence="9" id="KW-1185">Reference proteome</keyword>
<evidence type="ECO:0000256" key="1">
    <source>
        <dbReference type="ARBA" id="ARBA00001561"/>
    </source>
</evidence>
<protein>
    <recommendedName>
        <fullName evidence="3">N-acetylmuramoyl-L-alanine amidase</fullName>
        <ecNumber evidence="3">3.5.1.28</ecNumber>
    </recommendedName>
</protein>
<keyword evidence="5" id="KW-0961">Cell wall biogenesis/degradation</keyword>
<proteinExistence type="inferred from homology"/>
<dbReference type="PANTHER" id="PTHR30417:SF1">
    <property type="entry name" value="N-ACETYLMURAMOYL-L-ALANINE AMIDASE AMID"/>
    <property type="match status" value="1"/>
</dbReference>